<dbReference type="PROSITE" id="PS51096">
    <property type="entry name" value="PTS_EIIA_TYPE_4"/>
    <property type="match status" value="1"/>
</dbReference>
<accession>A0A0F4L5V0</accession>
<keyword evidence="1" id="KW-0808">Transferase</keyword>
<dbReference type="GO" id="GO:0009401">
    <property type="term" value="P:phosphoenolpyruvate-dependent sugar phosphotransferase system"/>
    <property type="evidence" value="ECO:0007669"/>
    <property type="project" value="InterPro"/>
</dbReference>
<dbReference type="Pfam" id="PF03610">
    <property type="entry name" value="EIIA-man"/>
    <property type="match status" value="1"/>
</dbReference>
<dbReference type="GO" id="GO:0016020">
    <property type="term" value="C:membrane"/>
    <property type="evidence" value="ECO:0007669"/>
    <property type="project" value="InterPro"/>
</dbReference>
<comment type="caution">
    <text evidence="3">The sequence shown here is derived from an EMBL/GenBank/DDBJ whole genome shotgun (WGS) entry which is preliminary data.</text>
</comment>
<dbReference type="EMBL" id="JXBY01000030">
    <property type="protein sequence ID" value="KJY54025.1"/>
    <property type="molecule type" value="Genomic_DNA"/>
</dbReference>
<dbReference type="GO" id="GO:0016740">
    <property type="term" value="F:transferase activity"/>
    <property type="evidence" value="ECO:0007669"/>
    <property type="project" value="UniProtKB-KW"/>
</dbReference>
<feature type="domain" description="PTS EIIA type-4" evidence="2">
    <location>
        <begin position="2"/>
        <end position="133"/>
    </location>
</feature>
<dbReference type="STRING" id="1218493.JF76_18820"/>
<dbReference type="SUPFAM" id="SSF53062">
    <property type="entry name" value="PTS system fructose IIA component-like"/>
    <property type="match status" value="1"/>
</dbReference>
<dbReference type="PANTHER" id="PTHR33799">
    <property type="entry name" value="PTS PERMEASE-RELATED-RELATED"/>
    <property type="match status" value="1"/>
</dbReference>
<dbReference type="PANTHER" id="PTHR33799:SF1">
    <property type="entry name" value="PTS SYSTEM MANNOSE-SPECIFIC EIIAB COMPONENT-RELATED"/>
    <property type="match status" value="1"/>
</dbReference>
<dbReference type="HOGENOM" id="CLU_123235_3_2_9"/>
<proteinExistence type="predicted"/>
<evidence type="ECO:0000313" key="3">
    <source>
        <dbReference type="EMBL" id="KJY54025.1"/>
    </source>
</evidence>
<reference evidence="3 4" key="1">
    <citation type="submission" date="2014-12" db="EMBL/GenBank/DDBJ databases">
        <title>Comparative genomics of the lactic acid bacteria isolated from the honey bee gut.</title>
        <authorList>
            <person name="Ellegaard K.M."/>
            <person name="Tamarit D."/>
            <person name="Javelind E."/>
            <person name="Olofsson T."/>
            <person name="Andersson S.G."/>
            <person name="Vasquez A."/>
        </authorList>
    </citation>
    <scope>NUCLEOTIDE SEQUENCE [LARGE SCALE GENOMIC DNA]</scope>
    <source>
        <strain evidence="3 4">Biut2</strain>
    </source>
</reference>
<sequence>MDRKIVIASHHAMAKGIEDTLKYLTHTDLDVCVLCAYMENKKIDSEVANVMSKFKKEDEVFIFTDIASGSVNQKFYKYINRPHTHIIAGMNLPIIMSVALNSSQEYFSEEAIKKLVNQAKDSLVYVNQSKKSLDKEDE</sequence>
<dbReference type="RefSeq" id="WP_045928830.1">
    <property type="nucleotide sequence ID" value="NZ_JBHSZS010000027.1"/>
</dbReference>
<dbReference type="AlphaFoldDB" id="A0A0F4L5V0"/>
<evidence type="ECO:0000256" key="1">
    <source>
        <dbReference type="ARBA" id="ARBA00022679"/>
    </source>
</evidence>
<dbReference type="PATRIC" id="fig|1218493.3.peg.1974"/>
<evidence type="ECO:0000313" key="4">
    <source>
        <dbReference type="Proteomes" id="UP000033533"/>
    </source>
</evidence>
<evidence type="ECO:0000259" key="2">
    <source>
        <dbReference type="PROSITE" id="PS51096"/>
    </source>
</evidence>
<dbReference type="Proteomes" id="UP000033533">
    <property type="component" value="Unassembled WGS sequence"/>
</dbReference>
<dbReference type="Gene3D" id="3.40.50.510">
    <property type="entry name" value="Phosphotransferase system, mannose-type IIA component"/>
    <property type="match status" value="1"/>
</dbReference>
<dbReference type="InterPro" id="IPR051471">
    <property type="entry name" value="Bacterial_PTS_sugar_comp"/>
</dbReference>
<protein>
    <submittedName>
        <fullName evidence="3">PTS Man IIA</fullName>
    </submittedName>
</protein>
<name>A0A0F4L5V0_9LACO</name>
<dbReference type="OrthoDB" id="6578004at2"/>
<dbReference type="InterPro" id="IPR004701">
    <property type="entry name" value="PTS_EIIA_man-typ"/>
</dbReference>
<organism evidence="3 4">
    <name type="scientific">Lactobacillus kullabergensis</name>
    <dbReference type="NCBI Taxonomy" id="1218493"/>
    <lineage>
        <taxon>Bacteria</taxon>
        <taxon>Bacillati</taxon>
        <taxon>Bacillota</taxon>
        <taxon>Bacilli</taxon>
        <taxon>Lactobacillales</taxon>
        <taxon>Lactobacillaceae</taxon>
        <taxon>Lactobacillus</taxon>
    </lineage>
</organism>
<gene>
    <name evidence="3" type="ORF">JF76_18820</name>
</gene>
<dbReference type="InterPro" id="IPR036662">
    <property type="entry name" value="PTS_EIIA_man-typ_sf"/>
</dbReference>